<dbReference type="Proteomes" id="UP000308181">
    <property type="component" value="Unassembled WGS sequence"/>
</dbReference>
<keyword evidence="2" id="KW-1185">Reference proteome</keyword>
<dbReference type="InterPro" id="IPR008323">
    <property type="entry name" value="UCP033563"/>
</dbReference>
<dbReference type="PIRSF" id="PIRSF033563">
    <property type="entry name" value="UCP033563"/>
    <property type="match status" value="1"/>
</dbReference>
<organism evidence="1 2">
    <name type="scientific">Pedobacter cryophilus</name>
    <dbReference type="NCBI Taxonomy" id="2571271"/>
    <lineage>
        <taxon>Bacteria</taxon>
        <taxon>Pseudomonadati</taxon>
        <taxon>Bacteroidota</taxon>
        <taxon>Sphingobacteriia</taxon>
        <taxon>Sphingobacteriales</taxon>
        <taxon>Sphingobacteriaceae</taxon>
        <taxon>Pedobacter</taxon>
    </lineage>
</organism>
<evidence type="ECO:0000313" key="1">
    <source>
        <dbReference type="EMBL" id="TKB97747.1"/>
    </source>
</evidence>
<dbReference type="PANTHER" id="PTHR36454:SF1">
    <property type="entry name" value="DUF1015 DOMAIN-CONTAINING PROTEIN"/>
    <property type="match status" value="1"/>
</dbReference>
<evidence type="ECO:0000313" key="2">
    <source>
        <dbReference type="Proteomes" id="UP000308181"/>
    </source>
</evidence>
<comment type="caution">
    <text evidence="1">The sequence shown here is derived from an EMBL/GenBank/DDBJ whole genome shotgun (WGS) entry which is preliminary data.</text>
</comment>
<dbReference type="PANTHER" id="PTHR36454">
    <property type="entry name" value="LMO2823 PROTEIN"/>
    <property type="match status" value="1"/>
</dbReference>
<dbReference type="Pfam" id="PF06245">
    <property type="entry name" value="DUF1015"/>
    <property type="match status" value="1"/>
</dbReference>
<name>A0A4V5NYZ0_9SPHI</name>
<proteinExistence type="predicted"/>
<dbReference type="RefSeq" id="WP_136826322.1">
    <property type="nucleotide sequence ID" value="NZ_SWBP01000003.1"/>
</dbReference>
<dbReference type="AlphaFoldDB" id="A0A4V5NYZ0"/>
<accession>A0A4V5NYZ0</accession>
<sequence>MPKIKPFRAVLPIPLLVNEVVVDLENLTIENAKLIRNSNKNSFVHLLIPKLENYYLQGSKQELTFKKIAENFEDFIGKEILIRDKIPSIYVYRQEKNGHSYIGIWTVSSIDDYLNNKIKKHELTRPEREKGLIEYLQQTGIDANPVLITYPGNTAIDQLILDITFNHPASDFHLNDERHQVWKVVDENQLDILVAHFVVMKSSYIADGHHRAAAASTFGIERRKLNLKHHGEEEYNFFSSVYINSNQLAILPFHRFLKLSEEINIESVLHFLRLEFDLTEIQKEDLIPEIAHQFGLYIAGKSYMISIHKQLNNNVLNDLDVSLLQDYILEPLFNIINPREDKRLHFIGGKIDLAAHVKMIDDGIFDLAFFLFPTSISDLMKIADIGESMPPKSTWFEPKFPAGLIIHEID</sequence>
<reference evidence="1 2" key="1">
    <citation type="submission" date="2019-04" db="EMBL/GenBank/DDBJ databases">
        <title>Pedobacter sp. AR-3-17 sp. nov., isolated from Arctic soil.</title>
        <authorList>
            <person name="Dahal R.H."/>
            <person name="Kim D.-U."/>
        </authorList>
    </citation>
    <scope>NUCLEOTIDE SEQUENCE [LARGE SCALE GENOMIC DNA]</scope>
    <source>
        <strain evidence="1 2">AR-3-17</strain>
    </source>
</reference>
<gene>
    <name evidence="1" type="ORF">FA046_10310</name>
</gene>
<dbReference type="EMBL" id="SWBP01000003">
    <property type="protein sequence ID" value="TKB97747.1"/>
    <property type="molecule type" value="Genomic_DNA"/>
</dbReference>
<protein>
    <submittedName>
        <fullName evidence="1">DUF1015 domain-containing protein</fullName>
    </submittedName>
</protein>
<dbReference type="OrthoDB" id="9781616at2"/>